<protein>
    <submittedName>
        <fullName evidence="1">NPC intracellular sterol transporter 1-related protein 1</fullName>
    </submittedName>
</protein>
<dbReference type="EMBL" id="CALSDN010000003">
    <property type="protein sequence ID" value="CAH6720191.1"/>
    <property type="molecule type" value="Genomic_DNA"/>
</dbReference>
<name>A0ACA9Y594_9ASCO</name>
<comment type="caution">
    <text evidence="1">The sequence shown here is derived from an EMBL/GenBank/DDBJ whole genome shotgun (WGS) entry which is preliminary data.</text>
</comment>
<evidence type="ECO:0000313" key="2">
    <source>
        <dbReference type="Proteomes" id="UP001152531"/>
    </source>
</evidence>
<dbReference type="Proteomes" id="UP001152531">
    <property type="component" value="Unassembled WGS sequence"/>
</dbReference>
<reference evidence="1" key="1">
    <citation type="submission" date="2022-06" db="EMBL/GenBank/DDBJ databases">
        <authorList>
            <person name="Legras J.-L."/>
            <person name="Devillers H."/>
            <person name="Grondin C."/>
        </authorList>
    </citation>
    <scope>NUCLEOTIDE SEQUENCE</scope>
    <source>
        <strain evidence="1">CLIB 1444</strain>
    </source>
</reference>
<evidence type="ECO:0000313" key="1">
    <source>
        <dbReference type="EMBL" id="CAH6720191.1"/>
    </source>
</evidence>
<sequence>MKLIIYWLLLAIGITAMVHEPGVCAMYDNCGKKSVFGASLPCPNNIKAVKPDPESVEILKDICGDLSIDTVCCSYDQILSLQANLKKVDPLISSCPACRKNFYDFFCEFTCSSNQSMFVNITETTIAKDTQKEIITELTQYVEPSTASKFFDSCKNLKFSATNGYAMDLIGGGAKNYQQFLKFLGDEKPLLGGSPFQINFAYEDDSNQMTLRHTPMKDCNDSVYKCACSDCLESCPSLPKFEGLGGFCKVGAIHCFSFATIIVFVCMILALGLFHMYIARNKISLRDQLRTTDYGDSFNRANYLIPQENPYTLTAQISQAHYNLTKNIEAFFGNIAYFCAKFPGFTIGITIFTGILLSLGNFWLTFETNPVNLWVSPQETHLKNYQYFEETFGEWFRIEQIIINAKNGSNILNWETIQWWFEKELELQEFIIDNETVTMDEFCFKPLGESCVIESFTQYFGGYIGYLTPDTWQSQISDCASSPVNCLPTFQQPLKPNLLFDTNDVLNSKAFVVTILLNNDSKNKQYNERVEKYESALKDWLLELQKHHPDLNIAFSTEISLTEELNNSSNTDIKIVIISYLLMFLYASISLGGRIPVTTNLKTLIHTRFLLGLGGILIILLSVVSSLGFFALIGLKSTLIIAEVIPFLVLAIGIDNIFLMVHELNKINDLEASKDLPVEDRISQALKSIGPSCFISAILQISMFLLATNVDMPAVKNFAYYSAGAIFINFVLQMTTFISLLSLDQQRLESGRLDCVPWVQLSLELPEDDEEEVSHINLDFSGLIRKFYAPKILTRTTKPKILTVFVLWLGVSLSLIPYIELGLDQKIALPRESYLIDYFNSVYEFLNVGPPMFLVVKDLDITERANQQKLCGKFSTCEEFSLSNVLEQEYKRSDKSTIVDPLSNWLDDFFTWLNPNLDECCRLKKNSPSEFCSPTAPDRMCKVCYADHDPPYNISMEGLPEGDEFMFYFNQWIESPSDPCPLGGKAPYGNAISYNDSIISSYFRTSHGPLRSQQDFIVAFQNSLRIVEEINKYQENPLNIFAFSPFYVFFVQYDTIISLTFILLSIALVIIGGVSLILLGSWRNSIILVVTITSIMVNIGGILAVWGISLNAVSLVNLIICMGLAVEFCIHITKGYLKAPITLDETDDEQSFNSFMNQDIKHIPTIKAYNTLVGIGGSVLGGIAITKILGILVLAFTRSKIFEVYYFRMWLSLILVAVLHSLCLLPILLSYFGDVPKSNQQP</sequence>
<keyword evidence="2" id="KW-1185">Reference proteome</keyword>
<proteinExistence type="predicted"/>
<organism evidence="1 2">
    <name type="scientific">[Candida] jaroonii</name>
    <dbReference type="NCBI Taxonomy" id="467808"/>
    <lineage>
        <taxon>Eukaryota</taxon>
        <taxon>Fungi</taxon>
        <taxon>Dikarya</taxon>
        <taxon>Ascomycota</taxon>
        <taxon>Saccharomycotina</taxon>
        <taxon>Pichiomycetes</taxon>
        <taxon>Debaryomycetaceae</taxon>
        <taxon>Yamadazyma</taxon>
    </lineage>
</organism>
<gene>
    <name evidence="1" type="ORF">CLIB1444_03S06436</name>
</gene>
<accession>A0ACA9Y594</accession>